<organism evidence="2 3">
    <name type="scientific">Mycolicibacterium smegmatis (strain ATCC 700084 / mc(2)155)</name>
    <name type="common">Mycobacterium smegmatis</name>
    <dbReference type="NCBI Taxonomy" id="246196"/>
    <lineage>
        <taxon>Bacteria</taxon>
        <taxon>Bacillati</taxon>
        <taxon>Actinomycetota</taxon>
        <taxon>Actinomycetes</taxon>
        <taxon>Mycobacteriales</taxon>
        <taxon>Mycobacteriaceae</taxon>
        <taxon>Mycolicibacterium</taxon>
    </lineage>
</organism>
<evidence type="ECO:0000313" key="2">
    <source>
        <dbReference type="EMBL" id="ABK71401.1"/>
    </source>
</evidence>
<sequence>MNVDPTADSATTAAAAAVPAMRSAVLRCRHGGSRHLTRAAGTASVATACAAASAVASSSPASPSSRNSRGTVRTSSKPADFSAATIASAWTPTSSLQIRPMAPMSSPLDAAIPRAPRAAAAQRSASTSSASTSKASSSRTAASVSGYPARSSIRTQPTPADVADNPNTVFTRMAPIQSQCRRDRRRAYFGRCRTASRDRPPIAQRSRQNTALPHLSTSTPSALPAR</sequence>
<name>A0QYL6_MYCS2</name>
<protein>
    <submittedName>
        <fullName evidence="2">Uncharacterized protein</fullName>
    </submittedName>
</protein>
<accession>A0QYL6</accession>
<evidence type="ECO:0000313" key="3">
    <source>
        <dbReference type="Proteomes" id="UP000000757"/>
    </source>
</evidence>
<keyword evidence="3" id="KW-1185">Reference proteome</keyword>
<reference evidence="2 3" key="1">
    <citation type="submission" date="2006-10" db="EMBL/GenBank/DDBJ databases">
        <authorList>
            <person name="Fleischmann R.D."/>
            <person name="Dodson R.J."/>
            <person name="Haft D.H."/>
            <person name="Merkel J.S."/>
            <person name="Nelson W.C."/>
            <person name="Fraser C.M."/>
        </authorList>
    </citation>
    <scope>NUCLEOTIDE SEQUENCE [LARGE SCALE GENOMIC DNA]</scope>
    <source>
        <strain evidence="3">ATCC 700084 / mc(2)155</strain>
    </source>
</reference>
<gene>
    <name evidence="2" type="ordered locus">MSMEG_3703</name>
</gene>
<dbReference type="EMBL" id="CP000480">
    <property type="protein sequence ID" value="ABK71401.1"/>
    <property type="molecule type" value="Genomic_DNA"/>
</dbReference>
<dbReference type="Proteomes" id="UP000000757">
    <property type="component" value="Chromosome"/>
</dbReference>
<feature type="compositionally biased region" description="Polar residues" evidence="1">
    <location>
        <begin position="205"/>
        <end position="226"/>
    </location>
</feature>
<feature type="compositionally biased region" description="Low complexity" evidence="1">
    <location>
        <begin position="55"/>
        <end position="65"/>
    </location>
</feature>
<evidence type="ECO:0000256" key="1">
    <source>
        <dbReference type="SAM" id="MobiDB-lite"/>
    </source>
</evidence>
<feature type="compositionally biased region" description="Polar residues" evidence="1">
    <location>
        <begin position="66"/>
        <end position="77"/>
    </location>
</feature>
<dbReference type="STRING" id="246196.MSMEG_3703"/>
<dbReference type="KEGG" id="msm:MSMEG_3703"/>
<feature type="region of interest" description="Disordered" evidence="1">
    <location>
        <begin position="188"/>
        <end position="226"/>
    </location>
</feature>
<feature type="region of interest" description="Disordered" evidence="1">
    <location>
        <begin position="98"/>
        <end position="166"/>
    </location>
</feature>
<feature type="compositionally biased region" description="Low complexity" evidence="1">
    <location>
        <begin position="110"/>
        <end position="145"/>
    </location>
</feature>
<feature type="region of interest" description="Disordered" evidence="1">
    <location>
        <begin position="55"/>
        <end position="79"/>
    </location>
</feature>
<dbReference type="AlphaFoldDB" id="A0QYL6"/>
<proteinExistence type="predicted"/>
<dbReference type="OrthoDB" id="9990474at2"/>